<gene>
    <name evidence="6" type="ORF">N4T56_00155</name>
</gene>
<organism evidence="6 7">
    <name type="scientific">Shewanella phaeophyticola</name>
    <dbReference type="NCBI Taxonomy" id="2978345"/>
    <lineage>
        <taxon>Bacteria</taxon>
        <taxon>Pseudomonadati</taxon>
        <taxon>Pseudomonadota</taxon>
        <taxon>Gammaproteobacteria</taxon>
        <taxon>Alteromonadales</taxon>
        <taxon>Shewanellaceae</taxon>
        <taxon>Shewanella</taxon>
    </lineage>
</organism>
<keyword evidence="4" id="KW-0812">Transmembrane</keyword>
<dbReference type="SUPFAM" id="SSF55073">
    <property type="entry name" value="Nucleotide cyclase"/>
    <property type="match status" value="1"/>
</dbReference>
<dbReference type="PROSITE" id="PS50887">
    <property type="entry name" value="GGDEF"/>
    <property type="match status" value="1"/>
</dbReference>
<dbReference type="InterPro" id="IPR011623">
    <property type="entry name" value="7TMR_DISM_rcpt_extracell_dom1"/>
</dbReference>
<reference evidence="6" key="1">
    <citation type="submission" date="2022-09" db="EMBL/GenBank/DDBJ databases">
        <title>Shewanella sp. KJ10-1 sp.nov, isolated from marine algae.</title>
        <authorList>
            <person name="Butt M."/>
            <person name="Lee J.K."/>
            <person name="Kim J.M."/>
            <person name="Choi D.G."/>
        </authorList>
    </citation>
    <scope>NUCLEOTIDE SEQUENCE</scope>
    <source>
        <strain evidence="6">KJ10-1</strain>
    </source>
</reference>
<dbReference type="CDD" id="cd01949">
    <property type="entry name" value="GGDEF"/>
    <property type="match status" value="1"/>
</dbReference>
<dbReference type="PANTHER" id="PTHR45138:SF9">
    <property type="entry name" value="DIGUANYLATE CYCLASE DGCM-RELATED"/>
    <property type="match status" value="1"/>
</dbReference>
<dbReference type="NCBIfam" id="TIGR00254">
    <property type="entry name" value="GGDEF"/>
    <property type="match status" value="1"/>
</dbReference>
<dbReference type="EMBL" id="JAODOQ010000001">
    <property type="protein sequence ID" value="MCT8985236.1"/>
    <property type="molecule type" value="Genomic_DNA"/>
</dbReference>
<comment type="caution">
    <text evidence="6">The sequence shown here is derived from an EMBL/GenBank/DDBJ whole genome shotgun (WGS) entry which is preliminary data.</text>
</comment>
<comment type="catalytic activity">
    <reaction evidence="2">
        <text>2 GTP = 3',3'-c-di-GMP + 2 diphosphate</text>
        <dbReference type="Rhea" id="RHEA:24898"/>
        <dbReference type="ChEBI" id="CHEBI:33019"/>
        <dbReference type="ChEBI" id="CHEBI:37565"/>
        <dbReference type="ChEBI" id="CHEBI:58805"/>
        <dbReference type="EC" id="2.7.7.65"/>
    </reaction>
</comment>
<dbReference type="EC" id="2.7.7.65" evidence="1"/>
<proteinExistence type="predicted"/>
<dbReference type="PANTHER" id="PTHR45138">
    <property type="entry name" value="REGULATORY COMPONENTS OF SENSORY TRANSDUCTION SYSTEM"/>
    <property type="match status" value="1"/>
</dbReference>
<keyword evidence="3" id="KW-0175">Coiled coil</keyword>
<evidence type="ECO:0000259" key="5">
    <source>
        <dbReference type="PROSITE" id="PS50887"/>
    </source>
</evidence>
<evidence type="ECO:0000256" key="4">
    <source>
        <dbReference type="SAM" id="Phobius"/>
    </source>
</evidence>
<evidence type="ECO:0000313" key="7">
    <source>
        <dbReference type="Proteomes" id="UP001431192"/>
    </source>
</evidence>
<dbReference type="Pfam" id="PF00990">
    <property type="entry name" value="GGDEF"/>
    <property type="match status" value="1"/>
</dbReference>
<sequence length="364" mass="41171">MFTEKVLQLKYHNLKMLRICRVMAFMAFSLAAVMPFMPYSSAIYILVFVVLTVSTILVTFSLIQAFVGQRNATLYAIGRIALLVGCIMTGLLYLGLLKLNIAPHVPTMIGLTCEVIIMAGVLALRYNDERKAKFKIQQQALEQARRIKEAREEALIAESENSEKLEQMIQERTLELEITLRELNEANQKLTEQNTIDSLTGVKNRSAFDRRLVAEGRISRRQQTPMALLMVDIDKFKDINDKFGHLTGDYTIKIIAQMLNEYLKRPTDLVSRFGGEEFAIILPSTEAEGALQVAEQIRQAISESKIVHNDNHIPLTISIGVSADIIDSDEHPMLLLEQADKALYQAKRSGRNKVCYYTQEADQI</sequence>
<dbReference type="SMART" id="SM00267">
    <property type="entry name" value="GGDEF"/>
    <property type="match status" value="1"/>
</dbReference>
<dbReference type="Pfam" id="PF07695">
    <property type="entry name" value="7TMR-DISM_7TM"/>
    <property type="match status" value="1"/>
</dbReference>
<dbReference type="InterPro" id="IPR000160">
    <property type="entry name" value="GGDEF_dom"/>
</dbReference>
<feature type="transmembrane region" description="Helical" evidence="4">
    <location>
        <begin position="74"/>
        <end position="96"/>
    </location>
</feature>
<dbReference type="InterPro" id="IPR043128">
    <property type="entry name" value="Rev_trsase/Diguanyl_cyclase"/>
</dbReference>
<evidence type="ECO:0000313" key="6">
    <source>
        <dbReference type="EMBL" id="MCT8985236.1"/>
    </source>
</evidence>
<keyword evidence="7" id="KW-1185">Reference proteome</keyword>
<name>A0ABT2NYK1_9GAMM</name>
<accession>A0ABT2NYK1</accession>
<dbReference type="Proteomes" id="UP001431192">
    <property type="component" value="Unassembled WGS sequence"/>
</dbReference>
<feature type="domain" description="GGDEF" evidence="5">
    <location>
        <begin position="224"/>
        <end position="359"/>
    </location>
</feature>
<feature type="transmembrane region" description="Helical" evidence="4">
    <location>
        <begin position="43"/>
        <end position="67"/>
    </location>
</feature>
<feature type="coiled-coil region" evidence="3">
    <location>
        <begin position="140"/>
        <end position="193"/>
    </location>
</feature>
<dbReference type="InterPro" id="IPR029787">
    <property type="entry name" value="Nucleotide_cyclase"/>
</dbReference>
<evidence type="ECO:0000256" key="1">
    <source>
        <dbReference type="ARBA" id="ARBA00012528"/>
    </source>
</evidence>
<evidence type="ECO:0000256" key="2">
    <source>
        <dbReference type="ARBA" id="ARBA00034247"/>
    </source>
</evidence>
<keyword evidence="4" id="KW-1133">Transmembrane helix</keyword>
<dbReference type="InterPro" id="IPR050469">
    <property type="entry name" value="Diguanylate_Cyclase"/>
</dbReference>
<evidence type="ECO:0000256" key="3">
    <source>
        <dbReference type="SAM" id="Coils"/>
    </source>
</evidence>
<keyword evidence="4" id="KW-0472">Membrane</keyword>
<dbReference type="Gene3D" id="3.30.70.270">
    <property type="match status" value="1"/>
</dbReference>
<protein>
    <recommendedName>
        <fullName evidence="1">diguanylate cyclase</fullName>
        <ecNumber evidence="1">2.7.7.65</ecNumber>
    </recommendedName>
</protein>
<feature type="transmembrane region" description="Helical" evidence="4">
    <location>
        <begin position="108"/>
        <end position="126"/>
    </location>
</feature>
<feature type="transmembrane region" description="Helical" evidence="4">
    <location>
        <begin position="20"/>
        <end position="37"/>
    </location>
</feature>